<dbReference type="RefSeq" id="XP_033776172.1">
    <property type="nucleotide sequence ID" value="XM_033920281.1"/>
</dbReference>
<feature type="coiled-coil region" evidence="4">
    <location>
        <begin position="1205"/>
        <end position="1232"/>
    </location>
</feature>
<feature type="repeat" description="ANK" evidence="3">
    <location>
        <begin position="207"/>
        <end position="239"/>
    </location>
</feature>
<reference evidence="7" key="1">
    <citation type="submission" date="2025-08" db="UniProtKB">
        <authorList>
            <consortium name="RefSeq"/>
        </authorList>
    </citation>
    <scope>IDENTIFICATION</scope>
</reference>
<evidence type="ECO:0000256" key="4">
    <source>
        <dbReference type="SAM" id="Coils"/>
    </source>
</evidence>
<dbReference type="KEGG" id="gsh:117348311"/>
<feature type="repeat" description="ANK" evidence="3">
    <location>
        <begin position="174"/>
        <end position="206"/>
    </location>
</feature>
<dbReference type="InterPro" id="IPR002110">
    <property type="entry name" value="Ankyrin_rpt"/>
</dbReference>
<proteinExistence type="predicted"/>
<evidence type="ECO:0000256" key="2">
    <source>
        <dbReference type="ARBA" id="ARBA00023054"/>
    </source>
</evidence>
<dbReference type="PROSITE" id="PS50088">
    <property type="entry name" value="ANK_REPEAT"/>
    <property type="match status" value="4"/>
</dbReference>
<dbReference type="GeneID" id="117348311"/>
<feature type="coiled-coil region" evidence="4">
    <location>
        <begin position="337"/>
        <end position="402"/>
    </location>
</feature>
<keyword evidence="1" id="KW-0677">Repeat</keyword>
<dbReference type="InterPro" id="IPR042420">
    <property type="entry name" value="RAI14/UACA"/>
</dbReference>
<evidence type="ECO:0000256" key="1">
    <source>
        <dbReference type="ARBA" id="ARBA00022737"/>
    </source>
</evidence>
<dbReference type="PROSITE" id="PS50297">
    <property type="entry name" value="ANK_REP_REGION"/>
    <property type="match status" value="4"/>
</dbReference>
<dbReference type="Gene3D" id="1.20.5.170">
    <property type="match status" value="1"/>
</dbReference>
<feature type="coiled-coil region" evidence="4">
    <location>
        <begin position="582"/>
        <end position="647"/>
    </location>
</feature>
<evidence type="ECO:0000256" key="3">
    <source>
        <dbReference type="PROSITE-ProRule" id="PRU00023"/>
    </source>
</evidence>
<gene>
    <name evidence="7" type="primary">UACA</name>
</gene>
<dbReference type="SMART" id="SM00248">
    <property type="entry name" value="ANK"/>
    <property type="match status" value="6"/>
</dbReference>
<dbReference type="Pfam" id="PF13637">
    <property type="entry name" value="Ank_4"/>
    <property type="match status" value="1"/>
</dbReference>
<evidence type="ECO:0000256" key="5">
    <source>
        <dbReference type="SAM" id="MobiDB-lite"/>
    </source>
</evidence>
<feature type="repeat" description="ANK" evidence="3">
    <location>
        <begin position="240"/>
        <end position="272"/>
    </location>
</feature>
<protein>
    <submittedName>
        <fullName evidence="7">Uveal autoantigen with coiled-coil domains and ankyrin repeats isoform X1</fullName>
    </submittedName>
</protein>
<dbReference type="GO" id="GO:0003779">
    <property type="term" value="F:actin binding"/>
    <property type="evidence" value="ECO:0007669"/>
    <property type="project" value="InterPro"/>
</dbReference>
<dbReference type="Proteomes" id="UP000515159">
    <property type="component" value="Chromosome 14"/>
</dbReference>
<accession>A0A6P8NJL0</accession>
<dbReference type="PANTHER" id="PTHR24129:SF1">
    <property type="entry name" value="UVEAL AUTOANTIGEN WITH COILED-COIL DOMAINS AND ANKYRIN REPEATS"/>
    <property type="match status" value="1"/>
</dbReference>
<evidence type="ECO:0000313" key="6">
    <source>
        <dbReference type="Proteomes" id="UP000515159"/>
    </source>
</evidence>
<feature type="coiled-coil region" evidence="4">
    <location>
        <begin position="679"/>
        <end position="741"/>
    </location>
</feature>
<dbReference type="InParanoid" id="A0A6P8NJL0"/>
<dbReference type="FunCoup" id="A0A6P8NJL0">
    <property type="interactions" value="1278"/>
</dbReference>
<dbReference type="OrthoDB" id="341259at2759"/>
<keyword evidence="2 4" id="KW-0175">Coiled coil</keyword>
<feature type="region of interest" description="Disordered" evidence="5">
    <location>
        <begin position="1232"/>
        <end position="1253"/>
    </location>
</feature>
<name>A0A6P8NJL0_GEOSA</name>
<dbReference type="Pfam" id="PF12796">
    <property type="entry name" value="Ank_2"/>
    <property type="match status" value="1"/>
</dbReference>
<evidence type="ECO:0000313" key="7">
    <source>
        <dbReference type="RefSeq" id="XP_033776172.1"/>
    </source>
</evidence>
<feature type="coiled-coil region" evidence="4">
    <location>
        <begin position="482"/>
        <end position="555"/>
    </location>
</feature>
<dbReference type="InterPro" id="IPR036770">
    <property type="entry name" value="Ankyrin_rpt-contain_sf"/>
</dbReference>
<feature type="coiled-coil region" evidence="4">
    <location>
        <begin position="961"/>
        <end position="1114"/>
    </location>
</feature>
<dbReference type="CTD" id="55075"/>
<keyword evidence="3" id="KW-0040">ANK repeat</keyword>
<feature type="repeat" description="ANK" evidence="3">
    <location>
        <begin position="108"/>
        <end position="140"/>
    </location>
</feature>
<sequence length="1310" mass="148933">MFLGPMATVGIRNEVHGFNELSLGTTEASPNSRTYGWDRVQRLAAWKRRCIWGLKKHHWFSYSAKNMQTADWNKYDDRLMKAAERGDVDKVSSILAKKSINACKLDLEGRSTFHVVASKGNLDCLNAILHHGADITTSDAVGRNVLHLSAKFGHSLCLQKLLQFNCPTENVDLQGRTALHDAAMSDCRSSVQLLCDHGASVNAKDGDGRTPLVLATQMCRPAICQLLIDKGADINAGDKQNKTALMLGCEYGCKDAVEVLLKNGADASLVDVLGHDSSYYARIGDNLEILALIRAALDNSSKGRESQKMGPLIQMKWQQQNSPEEGHVKSPRSTHSIQDLEMENEDLRERLWKTQQEQRILLDRVNGLQMQLSQEQMVSDDLENEREKLKIFLNTKEKEEEESMMLIEALKAKLRFYEGSIMAHGGLSSNGKEDILVKQSHGVGMIIQQHTQMSLLPSHLQPRSMLRPLELAGLGQAIPGDMDMLRKELDTLRRHYEGAKNEVTKLQQELAQKTAKCEALTVECEQTQVAADKQIRELEDALKDVQKRMFDSEGKVKQMQSQFLALKDHLRQEALPGSGRFIEELHEQLSDMKTKYEGASSEVGRLRNQLRQQELLAEELRREEVRLSQENRRMHEEKRTHESEREQATYRFQELQGQLKDMASQLTLCVPADRFGNMKSLLTNEVNEKAKQVSAVERELAEQQREAKELKDQISQLAAQVQSSQAEAKDALATSEQLQKKLATAVPQWQHSELTEAYKVTIAGLESQLADSVLKQKNSRLEAEQLLQNIDHLQTTYIPTKRHEKEIATLKCKLAELQGQLDELICSYSEAQAKTQELKVINDELKVCVQEAALSEDGAREREEVVRQQCTQLTDAYAVLEQQLANLHCKISTEFINVLEHREKVAVLESAMQLLTEQLAQAQAIHECDQGELVTLRAATRAQKEELDTIKEHIRLNYVPIASAEEQEQCLQATVSNLRQQLLEQKEICRVSQKAMKEEEWKNEKLQTELRQLREDQVEQVSKEELNGVKQNLTSTIEDLQEKLRLKEVNCDQELKASRQQEQQVREALEKETAASKRHLKDKMNVVQAKDMEISELQAEIQSIKAAMEEQQGRQVAEAVRAELEAQAFIREQSFTLLQEKYQHACEEVTKAKRKEQEDMEARETLQIRSTCIEQEIGELTERYDHSLATISDLQKSIQDSARQLKMKDNKITDLLNDVERLKQALNSLSQLPYSRTGPRSTQENQQTDVMQSQVTALQQKLADSDRQHQEVISVYRAHLLSAVQGHMDEDVQAELLQIIHMRRGSWSAD</sequence>
<organism evidence="6 7">
    <name type="scientific">Geotrypetes seraphini</name>
    <name type="common">Gaboon caecilian</name>
    <name type="synonym">Caecilia seraphini</name>
    <dbReference type="NCBI Taxonomy" id="260995"/>
    <lineage>
        <taxon>Eukaryota</taxon>
        <taxon>Metazoa</taxon>
        <taxon>Chordata</taxon>
        <taxon>Craniata</taxon>
        <taxon>Vertebrata</taxon>
        <taxon>Euteleostomi</taxon>
        <taxon>Amphibia</taxon>
        <taxon>Gymnophiona</taxon>
        <taxon>Geotrypetes</taxon>
    </lineage>
</organism>
<dbReference type="SUPFAM" id="SSF48403">
    <property type="entry name" value="Ankyrin repeat"/>
    <property type="match status" value="1"/>
</dbReference>
<keyword evidence="6" id="KW-1185">Reference proteome</keyword>
<feature type="coiled-coil region" evidence="4">
    <location>
        <begin position="800"/>
        <end position="834"/>
    </location>
</feature>
<dbReference type="Gene3D" id="1.25.40.20">
    <property type="entry name" value="Ankyrin repeat-containing domain"/>
    <property type="match status" value="2"/>
</dbReference>
<dbReference type="PANTHER" id="PTHR24129">
    <property type="entry name" value="ANKYCORBIN"/>
    <property type="match status" value="1"/>
</dbReference>
<feature type="coiled-coil region" evidence="4">
    <location>
        <begin position="870"/>
        <end position="925"/>
    </location>
</feature>